<organism evidence="1 2">
    <name type="scientific">Pseudomonas syringae pv. castaneae</name>
    <dbReference type="NCBI Taxonomy" id="264450"/>
    <lineage>
        <taxon>Bacteria</taxon>
        <taxon>Pseudomonadati</taxon>
        <taxon>Pseudomonadota</taxon>
        <taxon>Gammaproteobacteria</taxon>
        <taxon>Pseudomonadales</taxon>
        <taxon>Pseudomonadaceae</taxon>
        <taxon>Pseudomonas</taxon>
        <taxon>Pseudomonas syringae</taxon>
    </lineage>
</organism>
<dbReference type="Proteomes" id="UP000050381">
    <property type="component" value="Unassembled WGS sequence"/>
</dbReference>
<dbReference type="AlphaFoldDB" id="A0A0N8R2Z1"/>
<protein>
    <submittedName>
        <fullName evidence="1">Uncharacterized protein</fullName>
    </submittedName>
</protein>
<dbReference type="EMBL" id="LJQD01000614">
    <property type="protein sequence ID" value="KPW88134.1"/>
    <property type="molecule type" value="Genomic_DNA"/>
</dbReference>
<reference evidence="1 2" key="1">
    <citation type="submission" date="2015-09" db="EMBL/GenBank/DDBJ databases">
        <title>Genome announcement of multiple Pseudomonas syringae strains.</title>
        <authorList>
            <person name="Thakur S."/>
            <person name="Wang P.W."/>
            <person name="Gong Y."/>
            <person name="Weir B.S."/>
            <person name="Guttman D.S."/>
        </authorList>
    </citation>
    <scope>NUCLEOTIDE SEQUENCE [LARGE SCALE GENOMIC DNA]</scope>
    <source>
        <strain evidence="1 2">ICMP9419</strain>
    </source>
</reference>
<name>A0A0N8R2Z1_PSESX</name>
<accession>A0A0N8R2Z1</accession>
<sequence length="35" mass="4160">MCFFDLSLERLGMFRLFQDALIVVFVWQESDTSKS</sequence>
<proteinExistence type="predicted"/>
<dbReference type="PATRIC" id="fig|264450.4.peg.5481"/>
<gene>
    <name evidence="1" type="ORF">ALO79_06420</name>
</gene>
<evidence type="ECO:0000313" key="2">
    <source>
        <dbReference type="Proteomes" id="UP000050381"/>
    </source>
</evidence>
<comment type="caution">
    <text evidence="1">The sequence shown here is derived from an EMBL/GenBank/DDBJ whole genome shotgun (WGS) entry which is preliminary data.</text>
</comment>
<evidence type="ECO:0000313" key="1">
    <source>
        <dbReference type="EMBL" id="KPW88134.1"/>
    </source>
</evidence>